<dbReference type="EC" id="3.4.13.19" evidence="1"/>
<dbReference type="InterPro" id="IPR008257">
    <property type="entry name" value="Pept_M19"/>
</dbReference>
<dbReference type="HOGENOM" id="CLU_031404_2_0_9"/>
<keyword evidence="1" id="KW-0645">Protease</keyword>
<name>M1ZBH0_9FIRM</name>
<dbReference type="PROSITE" id="PS51365">
    <property type="entry name" value="RENAL_DIPEPTIDASE_2"/>
    <property type="match status" value="1"/>
</dbReference>
<reference evidence="1 2" key="1">
    <citation type="submission" date="2016-11" db="EMBL/GenBank/DDBJ databases">
        <authorList>
            <person name="Manzoor S."/>
        </authorList>
    </citation>
    <scope>NUCLEOTIDE SEQUENCE [LARGE SCALE GENOMIC DNA]</scope>
    <source>
        <strain evidence="1">Clostridium ultunense strain Esp</strain>
    </source>
</reference>
<evidence type="ECO:0000313" key="2">
    <source>
        <dbReference type="Proteomes" id="UP000245423"/>
    </source>
</evidence>
<proteinExistence type="predicted"/>
<accession>M1ZBH0</accession>
<dbReference type="Proteomes" id="UP000245423">
    <property type="component" value="Chromosome 1"/>
</dbReference>
<keyword evidence="1" id="KW-0378">Hydrolase</keyword>
<evidence type="ECO:0000313" key="1">
    <source>
        <dbReference type="EMBL" id="SHD76255.1"/>
    </source>
</evidence>
<dbReference type="AlphaFoldDB" id="M1ZBH0"/>
<dbReference type="Pfam" id="PF01244">
    <property type="entry name" value="Peptidase_M19"/>
    <property type="match status" value="1"/>
</dbReference>
<keyword evidence="2" id="KW-1185">Reference proteome</keyword>
<keyword evidence="1" id="KW-0224">Dipeptidase</keyword>
<dbReference type="OrthoDB" id="9804920at2"/>
<dbReference type="SUPFAM" id="SSF51556">
    <property type="entry name" value="Metallo-dependent hydrolases"/>
    <property type="match status" value="1"/>
</dbReference>
<dbReference type="Gene3D" id="3.20.20.140">
    <property type="entry name" value="Metal-dependent hydrolases"/>
    <property type="match status" value="1"/>
</dbReference>
<dbReference type="PANTHER" id="PTHR10443">
    <property type="entry name" value="MICROSOMAL DIPEPTIDASE"/>
    <property type="match status" value="1"/>
</dbReference>
<dbReference type="GO" id="GO:0006508">
    <property type="term" value="P:proteolysis"/>
    <property type="evidence" value="ECO:0007669"/>
    <property type="project" value="InterPro"/>
</dbReference>
<protein>
    <submittedName>
        <fullName evidence="1">Putative Membrane dipeptidase</fullName>
        <ecNumber evidence="1">3.4.13.19</ecNumber>
    </submittedName>
</protein>
<dbReference type="GO" id="GO:0070573">
    <property type="term" value="F:metallodipeptidase activity"/>
    <property type="evidence" value="ECO:0007669"/>
    <property type="project" value="InterPro"/>
</dbReference>
<dbReference type="EMBL" id="LT669839">
    <property type="protein sequence ID" value="SHD76255.1"/>
    <property type="molecule type" value="Genomic_DNA"/>
</dbReference>
<organism evidence="1 2">
    <name type="scientific">[Clostridium] ultunense Esp</name>
    <dbReference type="NCBI Taxonomy" id="1288971"/>
    <lineage>
        <taxon>Bacteria</taxon>
        <taxon>Bacillati</taxon>
        <taxon>Bacillota</taxon>
        <taxon>Tissierellia</taxon>
        <taxon>Tissierellales</taxon>
        <taxon>Tepidimicrobiaceae</taxon>
        <taxon>Schnuerera</taxon>
    </lineage>
</organism>
<dbReference type="InterPro" id="IPR032466">
    <property type="entry name" value="Metal_Hydrolase"/>
</dbReference>
<sequence length="391" mass="44301">MFINEMTEDQKWELIGRIEEQWRATDDPEFKAMVLACNQDVSEKAKLLHKESIIIDACTFNVVRYGWRLQEAKATALNCTVPGVFDGPGEAFKAIVGYYGVVNSDDRFRLILSTDDIYRAKKQGQTGLIIGAQSCGFVQSLEMEPYIQAFKRMGLRIMQIGYNFRTFAADGCYSPANAGLSDTGMELIKLMEQYGITVDLSHAGERSTLESLDMATKPQIFSHSNPKRLFDHPRNITDEQAKKCASTDGVVGVTAYNVMLWDGKTFPTIETFLDCVEYFCDLIGVDHVGIGLDTTATEGCYPKDELMYFNKLVRKVSGEKSVTYQALMQNRKPPLGNAVEGLMCLANWVNLIEHMLKRGFSEEEIKKLIGENWLRVFEKTWKPLNLEEERY</sequence>
<dbReference type="PANTHER" id="PTHR10443:SF12">
    <property type="entry name" value="DIPEPTIDASE"/>
    <property type="match status" value="1"/>
</dbReference>
<gene>
    <name evidence="1" type="ORF">CUESP1_0876</name>
</gene>
<dbReference type="RefSeq" id="WP_005585293.1">
    <property type="nucleotide sequence ID" value="NZ_LT669839.1"/>
</dbReference>